<sequence>MSTSTRPATTRPAPTRPGSGPAGPRPALDTSKFESLSGAADLDFPEYDAPPAEPMGLVWQWLAEAVRRGVREPRSMALATATAEGRASNRIVTIARETGRGLVFTTHSTSRKGRELAANGWASALLYWRETGQQIMLSGPVTPLAPAESDAMWAARPVPLHSMTAVSHQSDPVEDVELLRDEAYRLLETGRPLPRPDRFTGYLLEPAEVEFWNAASDRLHRRLSYTRTDDGRWHAVRLQP</sequence>
<feature type="domain" description="Pyridoxine 5'-phosphate oxidase dimerisation C-terminal" evidence="8">
    <location>
        <begin position="200"/>
        <end position="240"/>
    </location>
</feature>
<evidence type="ECO:0000256" key="5">
    <source>
        <dbReference type="ARBA" id="ARBA00023002"/>
    </source>
</evidence>
<dbReference type="NCBIfam" id="NF004231">
    <property type="entry name" value="PRK05679.1"/>
    <property type="match status" value="1"/>
</dbReference>
<organism evidence="9 10">
    <name type="scientific">Streptomyces bambusae</name>
    <dbReference type="NCBI Taxonomy" id="1550616"/>
    <lineage>
        <taxon>Bacteria</taxon>
        <taxon>Bacillati</taxon>
        <taxon>Actinomycetota</taxon>
        <taxon>Actinomycetes</taxon>
        <taxon>Kitasatosporales</taxon>
        <taxon>Streptomycetaceae</taxon>
        <taxon>Streptomyces</taxon>
    </lineage>
</organism>
<protein>
    <submittedName>
        <fullName evidence="9">Pyridoxamine 5'-phosphate oxidase</fullName>
        <ecNumber evidence="9">1.4.3.5</ecNumber>
    </submittedName>
</protein>
<dbReference type="PIRSF" id="PIRSF000190">
    <property type="entry name" value="Pyd_amn-ph_oxd"/>
    <property type="match status" value="1"/>
</dbReference>
<proteinExistence type="inferred from homology"/>
<comment type="cofactor">
    <cofactor evidence="1">
        <name>FMN</name>
        <dbReference type="ChEBI" id="CHEBI:58210"/>
    </cofactor>
</comment>
<evidence type="ECO:0000256" key="3">
    <source>
        <dbReference type="ARBA" id="ARBA00022630"/>
    </source>
</evidence>
<dbReference type="Gene3D" id="2.30.110.10">
    <property type="entry name" value="Electron Transport, Fmn-binding Protein, Chain A"/>
    <property type="match status" value="1"/>
</dbReference>
<evidence type="ECO:0000256" key="2">
    <source>
        <dbReference type="ARBA" id="ARBA00007301"/>
    </source>
</evidence>
<dbReference type="InterPro" id="IPR012349">
    <property type="entry name" value="Split_barrel_FMN-bd"/>
</dbReference>
<feature type="region of interest" description="Disordered" evidence="6">
    <location>
        <begin position="1"/>
        <end position="35"/>
    </location>
</feature>
<dbReference type="Pfam" id="PF10590">
    <property type="entry name" value="PNP_phzG_C"/>
    <property type="match status" value="1"/>
</dbReference>
<reference evidence="9 10" key="1">
    <citation type="submission" date="2019-12" db="EMBL/GenBank/DDBJ databases">
        <title>Genome sequence of Streptomyces bambusae.</title>
        <authorList>
            <person name="Bansal K."/>
            <person name="Choksket S."/>
            <person name="Korpole S."/>
            <person name="Patil P.B."/>
        </authorList>
    </citation>
    <scope>NUCLEOTIDE SEQUENCE [LARGE SCALE GENOMIC DNA]</scope>
    <source>
        <strain evidence="9 10">SK60</strain>
    </source>
</reference>
<dbReference type="PANTHER" id="PTHR10851">
    <property type="entry name" value="PYRIDOXINE-5-PHOSPHATE OXIDASE"/>
    <property type="match status" value="1"/>
</dbReference>
<dbReference type="InterPro" id="IPR000659">
    <property type="entry name" value="Pyridox_Oxase"/>
</dbReference>
<dbReference type="Proteomes" id="UP000812013">
    <property type="component" value="Unassembled WGS sequence"/>
</dbReference>
<keyword evidence="10" id="KW-1185">Reference proteome</keyword>
<evidence type="ECO:0000313" key="10">
    <source>
        <dbReference type="Proteomes" id="UP000812013"/>
    </source>
</evidence>
<dbReference type="InterPro" id="IPR019576">
    <property type="entry name" value="Pyridoxamine_oxidase_dimer_C"/>
</dbReference>
<comment type="similarity">
    <text evidence="2">Belongs to the pyridoxamine 5'-phosphate oxidase family.</text>
</comment>
<dbReference type="EMBL" id="WTFF01000021">
    <property type="protein sequence ID" value="MBW5481394.1"/>
    <property type="molecule type" value="Genomic_DNA"/>
</dbReference>
<dbReference type="InterPro" id="IPR011576">
    <property type="entry name" value="Pyridox_Oxase_N"/>
</dbReference>
<evidence type="ECO:0000259" key="8">
    <source>
        <dbReference type="Pfam" id="PF10590"/>
    </source>
</evidence>
<dbReference type="Pfam" id="PF01243">
    <property type="entry name" value="PNPOx_N"/>
    <property type="match status" value="1"/>
</dbReference>
<evidence type="ECO:0000256" key="1">
    <source>
        <dbReference type="ARBA" id="ARBA00001917"/>
    </source>
</evidence>
<dbReference type="PANTHER" id="PTHR10851:SF0">
    <property type="entry name" value="PYRIDOXINE-5'-PHOSPHATE OXIDASE"/>
    <property type="match status" value="1"/>
</dbReference>
<evidence type="ECO:0000313" key="9">
    <source>
        <dbReference type="EMBL" id="MBW5481394.1"/>
    </source>
</evidence>
<comment type="caution">
    <text evidence="9">The sequence shown here is derived from an EMBL/GenBank/DDBJ whole genome shotgun (WGS) entry which is preliminary data.</text>
</comment>
<evidence type="ECO:0000259" key="7">
    <source>
        <dbReference type="Pfam" id="PF01243"/>
    </source>
</evidence>
<feature type="compositionally biased region" description="Low complexity" evidence="6">
    <location>
        <begin position="1"/>
        <end position="19"/>
    </location>
</feature>
<name>A0ABS6Z0Y8_9ACTN</name>
<dbReference type="InterPro" id="IPR053451">
    <property type="entry name" value="Phenazine_biosynth_oxidase"/>
</dbReference>
<keyword evidence="4" id="KW-0288">FMN</keyword>
<evidence type="ECO:0000256" key="6">
    <source>
        <dbReference type="SAM" id="MobiDB-lite"/>
    </source>
</evidence>
<accession>A0ABS6Z0Y8</accession>
<dbReference type="GO" id="GO:0004733">
    <property type="term" value="F:pyridoxamine phosphate oxidase activity"/>
    <property type="evidence" value="ECO:0007669"/>
    <property type="project" value="UniProtKB-EC"/>
</dbReference>
<evidence type="ECO:0000256" key="4">
    <source>
        <dbReference type="ARBA" id="ARBA00022643"/>
    </source>
</evidence>
<dbReference type="SUPFAM" id="SSF50475">
    <property type="entry name" value="FMN-binding split barrel"/>
    <property type="match status" value="1"/>
</dbReference>
<gene>
    <name evidence="9" type="primary">pdxH</name>
    <name evidence="9" type="ORF">GPJ59_05725</name>
</gene>
<feature type="domain" description="Pyridoxamine 5'-phosphate oxidase N-terminal" evidence="7">
    <location>
        <begin position="63"/>
        <end position="181"/>
    </location>
</feature>
<keyword evidence="5 9" id="KW-0560">Oxidoreductase</keyword>
<dbReference type="RefSeq" id="WP_219665284.1">
    <property type="nucleotide sequence ID" value="NZ_WTFF01000021.1"/>
</dbReference>
<keyword evidence="3" id="KW-0285">Flavoprotein</keyword>
<dbReference type="EC" id="1.4.3.5" evidence="9"/>
<dbReference type="NCBIfam" id="NF038138">
    <property type="entry name" value="phena_PhzG"/>
    <property type="match status" value="1"/>
</dbReference>